<name>A0A1F8AZX3_9BACT</name>
<accession>A0A1F8AZX3</accession>
<dbReference type="InterPro" id="IPR013693">
    <property type="entry name" value="SpoIID/LytB_N"/>
</dbReference>
<keyword evidence="1" id="KW-0175">Coiled coil</keyword>
<feature type="coiled-coil region" evidence="1">
    <location>
        <begin position="67"/>
        <end position="115"/>
    </location>
</feature>
<dbReference type="STRING" id="1802513.A3E46_01255"/>
<dbReference type="EMBL" id="MGGZ01000013">
    <property type="protein sequence ID" value="OGM57314.1"/>
    <property type="molecule type" value="Genomic_DNA"/>
</dbReference>
<sequence>MKFLVSPFQFFNFKRLLLVSLLLFLVFGFKSLTNFYPLPAQAQDCGTDLQCQIDQIQREFDALSPAHEKNKEELAKLKKQLSDLNKKIASISNQLKTLQAEIAQREEDLAYAQRILDEKALSQYIDSRLYDPVLFILSAPDASEAFKRIRIKGIVADEDRKTIEKYAQDLLDLKSDKENLEKNKASLASLQAQVNQKTTFLQGEVTKTETYLSSLSAKQNELKALKEGGFQTSIGDTPPTLEPCSGPPGSSNFCSPGFSPAFGVFSFGAPHRTGMSQYGAYGRSKSGQSAETILSAYYQGAELNKNYPVPATISVSGYGSIPFEENYLLGIYEVPESWGDSGGFEALKAQAVAARSYALYATKPICPTESCQVYKPQLKSGKWKEAVQATRGWVLTKGGSPAGAYYASTSGGFTISQWGWSGIKDTVGDWPGTAYEKVGGSPWFYKGWYKSRGGATCGRSHPWLTSEEMADILNAWKVLYQGGGDASRILPVDCWGGNPYSMSELKNIGGYNSVSGVSVIYSNSGLTQSVTFSTNQGSVSISGGELKKAVNLRAPGYIGLKSSLFNIEKL</sequence>
<reference evidence="3 4" key="1">
    <citation type="journal article" date="2016" name="Nat. Commun.">
        <title>Thousands of microbial genomes shed light on interconnected biogeochemical processes in an aquifer system.</title>
        <authorList>
            <person name="Anantharaman K."/>
            <person name="Brown C.T."/>
            <person name="Hug L.A."/>
            <person name="Sharon I."/>
            <person name="Castelle C.J."/>
            <person name="Probst A.J."/>
            <person name="Thomas B.C."/>
            <person name="Singh A."/>
            <person name="Wilkins M.J."/>
            <person name="Karaoz U."/>
            <person name="Brodie E.L."/>
            <person name="Williams K.H."/>
            <person name="Hubbard S.S."/>
            <person name="Banfield J.F."/>
        </authorList>
    </citation>
    <scope>NUCLEOTIDE SEQUENCE [LARGE SCALE GENOMIC DNA]</scope>
</reference>
<gene>
    <name evidence="3" type="ORF">A3E46_01255</name>
</gene>
<dbReference type="Proteomes" id="UP000178313">
    <property type="component" value="Unassembled WGS sequence"/>
</dbReference>
<feature type="domain" description="Sporulation stage II protein D amidase enhancer LytB N-terminal" evidence="2">
    <location>
        <begin position="325"/>
        <end position="396"/>
    </location>
</feature>
<comment type="caution">
    <text evidence="3">The sequence shown here is derived from an EMBL/GenBank/DDBJ whole genome shotgun (WGS) entry which is preliminary data.</text>
</comment>
<evidence type="ECO:0000313" key="4">
    <source>
        <dbReference type="Proteomes" id="UP000178313"/>
    </source>
</evidence>
<dbReference type="Gene3D" id="6.10.250.3150">
    <property type="match status" value="1"/>
</dbReference>
<protein>
    <recommendedName>
        <fullName evidence="2">Sporulation stage II protein D amidase enhancer LytB N-terminal domain-containing protein</fullName>
    </recommendedName>
</protein>
<feature type="coiled-coil region" evidence="1">
    <location>
        <begin position="163"/>
        <end position="197"/>
    </location>
</feature>
<dbReference type="Pfam" id="PF08486">
    <property type="entry name" value="SpoIID"/>
    <property type="match status" value="1"/>
</dbReference>
<evidence type="ECO:0000256" key="1">
    <source>
        <dbReference type="SAM" id="Coils"/>
    </source>
</evidence>
<proteinExistence type="predicted"/>
<evidence type="ECO:0000259" key="2">
    <source>
        <dbReference type="Pfam" id="PF08486"/>
    </source>
</evidence>
<evidence type="ECO:0000313" key="3">
    <source>
        <dbReference type="EMBL" id="OGM57314.1"/>
    </source>
</evidence>
<organism evidence="3 4">
    <name type="scientific">Candidatus Woesebacteria bacterium RIFCSPHIGHO2_12_FULL_46_16</name>
    <dbReference type="NCBI Taxonomy" id="1802513"/>
    <lineage>
        <taxon>Bacteria</taxon>
        <taxon>Candidatus Woeseibacteriota</taxon>
    </lineage>
</organism>
<dbReference type="AlphaFoldDB" id="A0A1F8AZX3"/>